<keyword evidence="2" id="KW-1185">Reference proteome</keyword>
<evidence type="ECO:0000313" key="1">
    <source>
        <dbReference type="EMBL" id="RSX55458.1"/>
    </source>
</evidence>
<gene>
    <name evidence="1" type="ORF">D2E26_0021</name>
</gene>
<evidence type="ECO:0000313" key="2">
    <source>
        <dbReference type="Proteomes" id="UP000287609"/>
    </source>
</evidence>
<reference evidence="1 2" key="1">
    <citation type="submission" date="2018-09" db="EMBL/GenBank/DDBJ databases">
        <title>Characterization of the phylogenetic diversity of five novel species belonging to the genus Bifidobacterium.</title>
        <authorList>
            <person name="Lugli G.A."/>
            <person name="Duranti S."/>
            <person name="Milani C."/>
        </authorList>
    </citation>
    <scope>NUCLEOTIDE SEQUENCE [LARGE SCALE GENOMIC DNA]</scope>
    <source>
        <strain evidence="1 2">2036B</strain>
    </source>
</reference>
<comment type="caution">
    <text evidence="1">The sequence shown here is derived from an EMBL/GenBank/DDBJ whole genome shotgun (WGS) entry which is preliminary data.</text>
</comment>
<keyword evidence="1" id="KW-0328">Glycosyltransferase</keyword>
<protein>
    <submittedName>
        <fullName evidence="1">Orotate phosphoribosyltransferase</fullName>
    </submittedName>
</protein>
<dbReference type="GO" id="GO:0016757">
    <property type="term" value="F:glycosyltransferase activity"/>
    <property type="evidence" value="ECO:0007669"/>
    <property type="project" value="UniProtKB-KW"/>
</dbReference>
<sequence length="239" mass="25731">MTCSTARLAYMSEDKTFRKTHDAISTPTVPEALPTPEGFALMDPRDQLKALLAEMLAGKAFSELYTVTLDHRATVLLGHLLIDTLEEQGFGVDDFDAVGALTPAAMPLVCAMMQAAASRGEDLDGFIMDFVFPAVKGPSIAGKRVLLLDAWLSEKSYIQTSSLVTLRNGNELGLDFGIVEAQGAQVVAVAALVGGVDMEKPVIDVVNPVSDERHELPFIEVFHESELREIADGVEPNNA</sequence>
<dbReference type="AlphaFoldDB" id="A0A430FRG1"/>
<accession>A0A430FRG1</accession>
<keyword evidence="1" id="KW-0808">Transferase</keyword>
<proteinExistence type="predicted"/>
<dbReference type="EMBL" id="QXGM01000001">
    <property type="protein sequence ID" value="RSX55458.1"/>
    <property type="molecule type" value="Genomic_DNA"/>
</dbReference>
<name>A0A430FRG1_9BIFI</name>
<dbReference type="Proteomes" id="UP000287609">
    <property type="component" value="Unassembled WGS sequence"/>
</dbReference>
<organism evidence="1 2">
    <name type="scientific">Bifidobacterium dolichotidis</name>
    <dbReference type="NCBI Taxonomy" id="2306976"/>
    <lineage>
        <taxon>Bacteria</taxon>
        <taxon>Bacillati</taxon>
        <taxon>Actinomycetota</taxon>
        <taxon>Actinomycetes</taxon>
        <taxon>Bifidobacteriales</taxon>
        <taxon>Bifidobacteriaceae</taxon>
        <taxon>Bifidobacterium</taxon>
    </lineage>
</organism>